<dbReference type="Pfam" id="PF06325">
    <property type="entry name" value="PrmA"/>
    <property type="match status" value="1"/>
</dbReference>
<dbReference type="GO" id="GO:0005737">
    <property type="term" value="C:cytoplasm"/>
    <property type="evidence" value="ECO:0007669"/>
    <property type="project" value="UniProtKB-SubCell"/>
</dbReference>
<dbReference type="PANTHER" id="PTHR43648">
    <property type="entry name" value="ELECTRON TRANSFER FLAVOPROTEIN BETA SUBUNIT LYSINE METHYLTRANSFERASE"/>
    <property type="match status" value="1"/>
</dbReference>
<dbReference type="Proteomes" id="UP000198931">
    <property type="component" value="Unassembled WGS sequence"/>
</dbReference>
<keyword evidence="7" id="KW-0689">Ribosomal protein</keyword>
<evidence type="ECO:0000256" key="1">
    <source>
        <dbReference type="ARBA" id="ARBA00009741"/>
    </source>
</evidence>
<dbReference type="EC" id="2.1.1.-" evidence="6"/>
<reference evidence="7 8" key="1">
    <citation type="submission" date="2016-10" db="EMBL/GenBank/DDBJ databases">
        <authorList>
            <person name="de Groot N.N."/>
        </authorList>
    </citation>
    <scope>NUCLEOTIDE SEQUENCE [LARGE SCALE GENOMIC DNA]</scope>
    <source>
        <strain evidence="7 8">DSM 26000</strain>
    </source>
</reference>
<evidence type="ECO:0000256" key="4">
    <source>
        <dbReference type="ARBA" id="ARBA00022679"/>
    </source>
</evidence>
<dbReference type="Gene3D" id="3.40.50.150">
    <property type="entry name" value="Vaccinia Virus protein VP39"/>
    <property type="match status" value="1"/>
</dbReference>
<keyword evidence="2 6" id="KW-0963">Cytoplasm</keyword>
<keyword evidence="3 6" id="KW-0489">Methyltransferase</keyword>
<keyword evidence="8" id="KW-1185">Reference proteome</keyword>
<dbReference type="InterPro" id="IPR050078">
    <property type="entry name" value="Ribosomal_L11_MeTrfase_PrmA"/>
</dbReference>
<dbReference type="NCBIfam" id="NF001785">
    <property type="entry name" value="PRK00517.2-2"/>
    <property type="match status" value="1"/>
</dbReference>
<protein>
    <recommendedName>
        <fullName evidence="6">Ribosomal protein L11 methyltransferase</fullName>
        <shortName evidence="6">L11 Mtase</shortName>
        <ecNumber evidence="6">2.1.1.-</ecNumber>
    </recommendedName>
</protein>
<dbReference type="PIRSF" id="PIRSF000401">
    <property type="entry name" value="RPL11_MTase"/>
    <property type="match status" value="1"/>
</dbReference>
<evidence type="ECO:0000256" key="3">
    <source>
        <dbReference type="ARBA" id="ARBA00022603"/>
    </source>
</evidence>
<dbReference type="RefSeq" id="WP_090078568.1">
    <property type="nucleotide sequence ID" value="NZ_FOQT01000001.1"/>
</dbReference>
<dbReference type="GO" id="GO:0005840">
    <property type="term" value="C:ribosome"/>
    <property type="evidence" value="ECO:0007669"/>
    <property type="project" value="UniProtKB-KW"/>
</dbReference>
<gene>
    <name evidence="6" type="primary">prmA</name>
    <name evidence="7" type="ORF">SAMN05443292_0496</name>
</gene>
<dbReference type="InterPro" id="IPR004498">
    <property type="entry name" value="Ribosomal_PrmA_MeTrfase"/>
</dbReference>
<accession>A0A1I3DJH0</accession>
<name>A0A1I3DJH0_9FLAO</name>
<organism evidence="7 8">
    <name type="scientific">Halpernia frigidisoli</name>
    <dbReference type="NCBI Taxonomy" id="1125876"/>
    <lineage>
        <taxon>Bacteria</taxon>
        <taxon>Pseudomonadati</taxon>
        <taxon>Bacteroidota</taxon>
        <taxon>Flavobacteriia</taxon>
        <taxon>Flavobacteriales</taxon>
        <taxon>Weeksellaceae</taxon>
        <taxon>Chryseobacterium group</taxon>
        <taxon>Halpernia</taxon>
    </lineage>
</organism>
<feature type="binding site" evidence="6">
    <location>
        <position position="149"/>
    </location>
    <ligand>
        <name>S-adenosyl-L-methionine</name>
        <dbReference type="ChEBI" id="CHEBI:59789"/>
    </ligand>
</feature>
<comment type="catalytic activity">
    <reaction evidence="6">
        <text>L-lysyl-[protein] + 3 S-adenosyl-L-methionine = N(6),N(6),N(6)-trimethyl-L-lysyl-[protein] + 3 S-adenosyl-L-homocysteine + 3 H(+)</text>
        <dbReference type="Rhea" id="RHEA:54192"/>
        <dbReference type="Rhea" id="RHEA-COMP:9752"/>
        <dbReference type="Rhea" id="RHEA-COMP:13826"/>
        <dbReference type="ChEBI" id="CHEBI:15378"/>
        <dbReference type="ChEBI" id="CHEBI:29969"/>
        <dbReference type="ChEBI" id="CHEBI:57856"/>
        <dbReference type="ChEBI" id="CHEBI:59789"/>
        <dbReference type="ChEBI" id="CHEBI:61961"/>
    </reaction>
</comment>
<proteinExistence type="inferred from homology"/>
<dbReference type="PANTHER" id="PTHR43648:SF1">
    <property type="entry name" value="ELECTRON TRANSFER FLAVOPROTEIN BETA SUBUNIT LYSINE METHYLTRANSFERASE"/>
    <property type="match status" value="1"/>
</dbReference>
<dbReference type="CDD" id="cd02440">
    <property type="entry name" value="AdoMet_MTases"/>
    <property type="match status" value="1"/>
</dbReference>
<feature type="binding site" evidence="6">
    <location>
        <position position="212"/>
    </location>
    <ligand>
        <name>S-adenosyl-L-methionine</name>
        <dbReference type="ChEBI" id="CHEBI:59789"/>
    </ligand>
</feature>
<evidence type="ECO:0000313" key="8">
    <source>
        <dbReference type="Proteomes" id="UP000198931"/>
    </source>
</evidence>
<dbReference type="HAMAP" id="MF_00735">
    <property type="entry name" value="Methyltr_PrmA"/>
    <property type="match status" value="1"/>
</dbReference>
<keyword evidence="7" id="KW-0687">Ribonucleoprotein</keyword>
<comment type="subcellular location">
    <subcellularLocation>
        <location evidence="6">Cytoplasm</location>
    </subcellularLocation>
</comment>
<dbReference type="GO" id="GO:0016279">
    <property type="term" value="F:protein-lysine N-methyltransferase activity"/>
    <property type="evidence" value="ECO:0007669"/>
    <property type="project" value="RHEA"/>
</dbReference>
<evidence type="ECO:0000256" key="2">
    <source>
        <dbReference type="ARBA" id="ARBA00022490"/>
    </source>
</evidence>
<dbReference type="OrthoDB" id="9785995at2"/>
<evidence type="ECO:0000256" key="6">
    <source>
        <dbReference type="HAMAP-Rule" id="MF_00735"/>
    </source>
</evidence>
<feature type="binding site" evidence="6">
    <location>
        <position position="171"/>
    </location>
    <ligand>
        <name>S-adenosyl-L-methionine</name>
        <dbReference type="ChEBI" id="CHEBI:59789"/>
    </ligand>
</feature>
<keyword evidence="4 6" id="KW-0808">Transferase</keyword>
<evidence type="ECO:0000256" key="5">
    <source>
        <dbReference type="ARBA" id="ARBA00022691"/>
    </source>
</evidence>
<dbReference type="AlphaFoldDB" id="A0A1I3DJH0"/>
<comment type="function">
    <text evidence="6">Methylates ribosomal protein L11.</text>
</comment>
<keyword evidence="5 6" id="KW-0949">S-adenosyl-L-methionine</keyword>
<comment type="similarity">
    <text evidence="1 6">Belongs to the methyltransferase superfamily. PrmA family.</text>
</comment>
<dbReference type="InterPro" id="IPR029063">
    <property type="entry name" value="SAM-dependent_MTases_sf"/>
</dbReference>
<dbReference type="EMBL" id="FOQT01000001">
    <property type="protein sequence ID" value="SFH86678.1"/>
    <property type="molecule type" value="Genomic_DNA"/>
</dbReference>
<dbReference type="SUPFAM" id="SSF53335">
    <property type="entry name" value="S-adenosyl-L-methionine-dependent methyltransferases"/>
    <property type="match status" value="1"/>
</dbReference>
<evidence type="ECO:0000313" key="7">
    <source>
        <dbReference type="EMBL" id="SFH86678.1"/>
    </source>
</evidence>
<feature type="binding site" evidence="6">
    <location>
        <position position="128"/>
    </location>
    <ligand>
        <name>S-adenosyl-L-methionine</name>
        <dbReference type="ChEBI" id="CHEBI:59789"/>
    </ligand>
</feature>
<dbReference type="STRING" id="1125876.SAMN05443292_0496"/>
<sequence length="275" mass="31572">MQNYLEFNFKIKPLQPWNEILMAELIEIGFDSFTEEYDGILAYIQKELFKETELKSLDLLNNPEIEISYTSAEMPNINWNEEWEKNFSPINIEDKVSIRAEFHEPQNLPTEIIIQPKMSFGTGHHATTYLMIQQMLDMDFNGKKVLDMGCGTSVLAIFAKMRGAADTLAIDIDEWSVENSGENAARNNVDFKVELGTADNLGKESFDIILANINRNILISDIPVYIKNLNENGELLLSGLCFFDVDDILEVCYAENLKLKKKIQREEWVSLLLEK</sequence>
<dbReference type="GO" id="GO:0032259">
    <property type="term" value="P:methylation"/>
    <property type="evidence" value="ECO:0007669"/>
    <property type="project" value="UniProtKB-KW"/>
</dbReference>